<evidence type="ECO:0000259" key="2">
    <source>
        <dbReference type="Pfam" id="PF00561"/>
    </source>
</evidence>
<name>A0A1A3CH08_MYCAS</name>
<reference evidence="3 4" key="1">
    <citation type="submission" date="2016-06" db="EMBL/GenBank/DDBJ databases">
        <authorList>
            <person name="Kjaerup R.B."/>
            <person name="Dalgaard T.S."/>
            <person name="Juul-Madsen H.R."/>
        </authorList>
    </citation>
    <scope>NUCLEOTIDE SEQUENCE [LARGE SCALE GENOMIC DNA]</scope>
    <source>
        <strain evidence="3 4">1081914.2</strain>
    </source>
</reference>
<dbReference type="InterPro" id="IPR029058">
    <property type="entry name" value="AB_hydrolase_fold"/>
</dbReference>
<organism evidence="3 4">
    <name type="scientific">Mycobacterium asiaticum</name>
    <dbReference type="NCBI Taxonomy" id="1790"/>
    <lineage>
        <taxon>Bacteria</taxon>
        <taxon>Bacillati</taxon>
        <taxon>Actinomycetota</taxon>
        <taxon>Actinomycetes</taxon>
        <taxon>Mycobacteriales</taxon>
        <taxon>Mycobacteriaceae</taxon>
        <taxon>Mycobacterium</taxon>
    </lineage>
</organism>
<dbReference type="GO" id="GO:0016787">
    <property type="term" value="F:hydrolase activity"/>
    <property type="evidence" value="ECO:0007669"/>
    <property type="project" value="UniProtKB-KW"/>
</dbReference>
<evidence type="ECO:0000256" key="1">
    <source>
        <dbReference type="ARBA" id="ARBA00022801"/>
    </source>
</evidence>
<dbReference type="EMBL" id="LZKQ01000122">
    <property type="protein sequence ID" value="OBI85121.1"/>
    <property type="molecule type" value="Genomic_DNA"/>
</dbReference>
<dbReference type="InterPro" id="IPR000073">
    <property type="entry name" value="AB_hydrolase_1"/>
</dbReference>
<keyword evidence="1 3" id="KW-0378">Hydrolase</keyword>
<dbReference type="Gene3D" id="3.40.50.1820">
    <property type="entry name" value="alpha/beta hydrolase"/>
    <property type="match status" value="1"/>
</dbReference>
<sequence length="281" mass="30363">MVRPEPLIFGDIGDTTRPLAIAVHGFPDTPHTWRHLGPVLAEHGYRVVAPWLPGYDAPADGPVSVGTYVRHVLSVYREHGGDDRAVLIGHDWGAHAAYGTVGADPGAFGRLVTLAVPPSAALAESMFSYAQLKRSFYIWFIQLVGLAETALLQPSFWEQLWADWSPGYDATEDISWLREHVTAETIAGVISPYRATFNPEFADPSAEQEALATFVPPAIPTLYLHGSDDGGLGAEVVADAVQHLPAPGSKFEMIDGTGHFLHLEKPDLIADRIRGWLAGGG</sequence>
<gene>
    <name evidence="3" type="ORF">A9X01_18555</name>
</gene>
<dbReference type="AlphaFoldDB" id="A0A1A3CH08"/>
<protein>
    <submittedName>
        <fullName evidence="3">Alpha/beta hydrolase</fullName>
    </submittedName>
</protein>
<dbReference type="PANTHER" id="PTHR43329">
    <property type="entry name" value="EPOXIDE HYDROLASE"/>
    <property type="match status" value="1"/>
</dbReference>
<dbReference type="Proteomes" id="UP000093795">
    <property type="component" value="Unassembled WGS sequence"/>
</dbReference>
<evidence type="ECO:0000313" key="4">
    <source>
        <dbReference type="Proteomes" id="UP000093795"/>
    </source>
</evidence>
<dbReference type="OrthoDB" id="3507586at2"/>
<dbReference type="InterPro" id="IPR000639">
    <property type="entry name" value="Epox_hydrolase-like"/>
</dbReference>
<evidence type="ECO:0000313" key="3">
    <source>
        <dbReference type="EMBL" id="OBI85121.1"/>
    </source>
</evidence>
<accession>A0A1A3CH08</accession>
<dbReference type="SUPFAM" id="SSF53474">
    <property type="entry name" value="alpha/beta-Hydrolases"/>
    <property type="match status" value="1"/>
</dbReference>
<dbReference type="RefSeq" id="WP_065120757.1">
    <property type="nucleotide sequence ID" value="NZ_LZKQ01000122.1"/>
</dbReference>
<proteinExistence type="predicted"/>
<feature type="domain" description="AB hydrolase-1" evidence="2">
    <location>
        <begin position="22"/>
        <end position="266"/>
    </location>
</feature>
<dbReference type="Pfam" id="PF00561">
    <property type="entry name" value="Abhydrolase_1"/>
    <property type="match status" value="1"/>
</dbReference>
<comment type="caution">
    <text evidence="3">The sequence shown here is derived from an EMBL/GenBank/DDBJ whole genome shotgun (WGS) entry which is preliminary data.</text>
</comment>
<dbReference type="STRING" id="1790.A5645_25820"/>
<dbReference type="PRINTS" id="PR00412">
    <property type="entry name" value="EPOXHYDRLASE"/>
</dbReference>